<evidence type="ECO:0000256" key="2">
    <source>
        <dbReference type="ARBA" id="ARBA00022884"/>
    </source>
</evidence>
<evidence type="ECO:0000256" key="1">
    <source>
        <dbReference type="ARBA" id="ARBA00022664"/>
    </source>
</evidence>
<name>A0A7J0GIX5_9ERIC</name>
<keyword evidence="3" id="KW-0508">mRNA splicing</keyword>
<keyword evidence="6" id="KW-1185">Reference proteome</keyword>
<dbReference type="SUPFAM" id="SSF54928">
    <property type="entry name" value="RNA-binding domain, RBD"/>
    <property type="match status" value="1"/>
</dbReference>
<keyword evidence="1" id="KW-0507">mRNA processing</keyword>
<proteinExistence type="predicted"/>
<evidence type="ECO:0000313" key="5">
    <source>
        <dbReference type="EMBL" id="GFZ10725.1"/>
    </source>
</evidence>
<dbReference type="EMBL" id="BJWL01000022">
    <property type="protein sequence ID" value="GFZ10725.1"/>
    <property type="molecule type" value="Genomic_DNA"/>
</dbReference>
<comment type="caution">
    <text evidence="5">The sequence shown here is derived from an EMBL/GenBank/DDBJ whole genome shotgun (WGS) entry which is preliminary data.</text>
</comment>
<evidence type="ECO:0000256" key="4">
    <source>
        <dbReference type="SAM" id="MobiDB-lite"/>
    </source>
</evidence>
<sequence>MDQRSKVMILDSYQQWFLQGKYADQSVTLKACAGLNGMRMGGQMLTVVLATPDASLALDPECLSSLSEVELEELLEDMRLECARFGTVKSVKVVRHNDCHTNQETGNCLENPSSASDRQDLKCRDNTMKTETSGEHVDCNSEEISRSEAQNNDKEAAEVDKAVEELTCKGISTTLERPICEDNSTVLEEPCDDNHNGISQEQPEGFMSNDQMECCDDNVDDDTIQTRDAEVEIKLVEAEKLKSLEADEQLQEGLAEMNFSEKIDLGTLEKGENGECVFAFEDVFEAGSILVEYRRIEAACMAAHSLHGRLFDDRMVMVGYIDYNIYKARFPK</sequence>
<dbReference type="Proteomes" id="UP000585474">
    <property type="component" value="Unassembled WGS sequence"/>
</dbReference>
<dbReference type="InterPro" id="IPR012677">
    <property type="entry name" value="Nucleotide-bd_a/b_plait_sf"/>
</dbReference>
<dbReference type="PANTHER" id="PTHR23139">
    <property type="entry name" value="RNA-BINDING PROTEIN"/>
    <property type="match status" value="1"/>
</dbReference>
<evidence type="ECO:0000256" key="3">
    <source>
        <dbReference type="ARBA" id="ARBA00023187"/>
    </source>
</evidence>
<dbReference type="GO" id="GO:0008380">
    <property type="term" value="P:RNA splicing"/>
    <property type="evidence" value="ECO:0007669"/>
    <property type="project" value="UniProtKB-KW"/>
</dbReference>
<reference evidence="5 6" key="1">
    <citation type="submission" date="2019-07" db="EMBL/GenBank/DDBJ databases">
        <title>De Novo Assembly of kiwifruit Actinidia rufa.</title>
        <authorList>
            <person name="Sugita-Konishi S."/>
            <person name="Sato K."/>
            <person name="Mori E."/>
            <person name="Abe Y."/>
            <person name="Kisaki G."/>
            <person name="Hamano K."/>
            <person name="Suezawa K."/>
            <person name="Otani M."/>
            <person name="Fukuda T."/>
            <person name="Manabe T."/>
            <person name="Gomi K."/>
            <person name="Tabuchi M."/>
            <person name="Akimitsu K."/>
            <person name="Kataoka I."/>
        </authorList>
    </citation>
    <scope>NUCLEOTIDE SEQUENCE [LARGE SCALE GENOMIC DNA]</scope>
    <source>
        <strain evidence="6">cv. Fuchu</strain>
    </source>
</reference>
<dbReference type="GO" id="GO:0003723">
    <property type="term" value="F:RNA binding"/>
    <property type="evidence" value="ECO:0007669"/>
    <property type="project" value="UniProtKB-KW"/>
</dbReference>
<dbReference type="OrthoDB" id="1740776at2759"/>
<feature type="region of interest" description="Disordered" evidence="4">
    <location>
        <begin position="129"/>
        <end position="158"/>
    </location>
</feature>
<dbReference type="AlphaFoldDB" id="A0A7J0GIX5"/>
<organism evidence="5 6">
    <name type="scientific">Actinidia rufa</name>
    <dbReference type="NCBI Taxonomy" id="165716"/>
    <lineage>
        <taxon>Eukaryota</taxon>
        <taxon>Viridiplantae</taxon>
        <taxon>Streptophyta</taxon>
        <taxon>Embryophyta</taxon>
        <taxon>Tracheophyta</taxon>
        <taxon>Spermatophyta</taxon>
        <taxon>Magnoliopsida</taxon>
        <taxon>eudicotyledons</taxon>
        <taxon>Gunneridae</taxon>
        <taxon>Pentapetalae</taxon>
        <taxon>asterids</taxon>
        <taxon>Ericales</taxon>
        <taxon>Actinidiaceae</taxon>
        <taxon>Actinidia</taxon>
    </lineage>
</organism>
<protein>
    <submittedName>
        <fullName evidence="5">Uncharacterized protein</fullName>
    </submittedName>
</protein>
<gene>
    <name evidence="5" type="ORF">Acr_22g0001230</name>
</gene>
<dbReference type="Gene3D" id="3.30.70.330">
    <property type="match status" value="2"/>
</dbReference>
<dbReference type="GO" id="GO:0006397">
    <property type="term" value="P:mRNA processing"/>
    <property type="evidence" value="ECO:0007669"/>
    <property type="project" value="UniProtKB-KW"/>
</dbReference>
<keyword evidence="2" id="KW-0694">RNA-binding</keyword>
<evidence type="ECO:0000313" key="6">
    <source>
        <dbReference type="Proteomes" id="UP000585474"/>
    </source>
</evidence>
<accession>A0A7J0GIX5</accession>
<dbReference type="InterPro" id="IPR035979">
    <property type="entry name" value="RBD_domain_sf"/>
</dbReference>